<dbReference type="VEuPathDB" id="TriTrypDB:TvY486_0904450"/>
<name>G0U2X0_TRYVY</name>
<gene>
    <name evidence="1" type="ORF">TVY486_0904450</name>
</gene>
<dbReference type="OMA" id="TLPTWSH"/>
<protein>
    <submittedName>
        <fullName evidence="1">Uncharacterized protein</fullName>
    </submittedName>
</protein>
<accession>G0U2X0</accession>
<organism evidence="1">
    <name type="scientific">Trypanosoma vivax (strain Y486)</name>
    <dbReference type="NCBI Taxonomy" id="1055687"/>
    <lineage>
        <taxon>Eukaryota</taxon>
        <taxon>Discoba</taxon>
        <taxon>Euglenozoa</taxon>
        <taxon>Kinetoplastea</taxon>
        <taxon>Metakinetoplastina</taxon>
        <taxon>Trypanosomatida</taxon>
        <taxon>Trypanosomatidae</taxon>
        <taxon>Trypanosoma</taxon>
        <taxon>Duttonella</taxon>
    </lineage>
</organism>
<reference evidence="1" key="1">
    <citation type="journal article" date="2012" name="Proc. Natl. Acad. Sci. U.S.A.">
        <title>Antigenic diversity is generated by distinct evolutionary mechanisms in African trypanosome species.</title>
        <authorList>
            <person name="Jackson A.P."/>
            <person name="Berry A."/>
            <person name="Aslett M."/>
            <person name="Allison H.C."/>
            <person name="Burton P."/>
            <person name="Vavrova-Anderson J."/>
            <person name="Brown R."/>
            <person name="Browne H."/>
            <person name="Corton N."/>
            <person name="Hauser H."/>
            <person name="Gamble J."/>
            <person name="Gilderthorp R."/>
            <person name="Marcello L."/>
            <person name="McQuillan J."/>
            <person name="Otto T.D."/>
            <person name="Quail M.A."/>
            <person name="Sanders M.J."/>
            <person name="van Tonder A."/>
            <person name="Ginger M.L."/>
            <person name="Field M.C."/>
            <person name="Barry J.D."/>
            <person name="Hertz-Fowler C."/>
            <person name="Berriman M."/>
        </authorList>
    </citation>
    <scope>NUCLEOTIDE SEQUENCE</scope>
    <source>
        <strain evidence="1">Y486</strain>
    </source>
</reference>
<proteinExistence type="predicted"/>
<dbReference type="EMBL" id="HE573025">
    <property type="protein sequence ID" value="CCC50624.1"/>
    <property type="molecule type" value="Genomic_DNA"/>
</dbReference>
<dbReference type="AlphaFoldDB" id="G0U2X0"/>
<evidence type="ECO:0000313" key="1">
    <source>
        <dbReference type="EMBL" id="CCC50624.1"/>
    </source>
</evidence>
<sequence>MAGVGPRLAWRKKLWVHLKAALQALPVSILLVAEGRDLYYRATWEVTEIPPSAFANGDVVAICNRWYTLPTWGHVLYSLVSKILLKSTWDDVGVIWVRDGVPHVCFCDFAGAQVVSLDEFARTRLPRGLALRRLRVETPDASRVPTSSVAALFIEEAKKLKPHPWYIFSASRRCRQEHKYYEYSVDVSRQRQKVYDMTVGRASRHAIGVQKEKLRDMEVVQEHLGTFVDRDEVFRLYNGSLVASFLATFGLLDRDLPPPSRYVPQDFAHDLPFKCLASLDEPVIFFKN</sequence>